<dbReference type="PANTHER" id="PTHR34007">
    <property type="entry name" value="AEROLYSIN-LIKE PROTEIN-RELATED"/>
    <property type="match status" value="1"/>
</dbReference>
<dbReference type="PROSITE" id="PS51752">
    <property type="entry name" value="JACALIN_LECTIN"/>
    <property type="match status" value="1"/>
</dbReference>
<dbReference type="AlphaFoldDB" id="A0A553MX92"/>
<accession>A0A553MX92</accession>
<protein>
    <recommendedName>
        <fullName evidence="1">Jacalin-type lectin domain-containing protein</fullName>
    </recommendedName>
</protein>
<dbReference type="OrthoDB" id="3758675at2759"/>
<gene>
    <name evidence="2" type="ORF">DNTS_012050</name>
</gene>
<dbReference type="EMBL" id="SRMA01027225">
    <property type="protein sequence ID" value="TRY57790.1"/>
    <property type="molecule type" value="Genomic_DNA"/>
</dbReference>
<organism evidence="2 3">
    <name type="scientific">Danionella cerebrum</name>
    <dbReference type="NCBI Taxonomy" id="2873325"/>
    <lineage>
        <taxon>Eukaryota</taxon>
        <taxon>Metazoa</taxon>
        <taxon>Chordata</taxon>
        <taxon>Craniata</taxon>
        <taxon>Vertebrata</taxon>
        <taxon>Euteleostomi</taxon>
        <taxon>Actinopterygii</taxon>
        <taxon>Neopterygii</taxon>
        <taxon>Teleostei</taxon>
        <taxon>Ostariophysi</taxon>
        <taxon>Cypriniformes</taxon>
        <taxon>Danionidae</taxon>
        <taxon>Danioninae</taxon>
        <taxon>Danionella</taxon>
    </lineage>
</organism>
<dbReference type="InterPro" id="IPR053280">
    <property type="entry name" value="Aerolysin-like_pore-former"/>
</dbReference>
<feature type="domain" description="Jacalin-type lectin" evidence="1">
    <location>
        <begin position="10"/>
        <end position="149"/>
    </location>
</feature>
<evidence type="ECO:0000259" key="1">
    <source>
        <dbReference type="PROSITE" id="PS51752"/>
    </source>
</evidence>
<dbReference type="SUPFAM" id="SSF56973">
    <property type="entry name" value="Aerolisin/ETX pore-forming domain"/>
    <property type="match status" value="1"/>
</dbReference>
<dbReference type="CDD" id="cd09302">
    <property type="entry name" value="Jacalin_like"/>
    <property type="match status" value="1"/>
</dbReference>
<dbReference type="Gene3D" id="2.170.15.10">
    <property type="entry name" value="Proaerolysin, chain A, domain 3"/>
    <property type="match status" value="1"/>
</dbReference>
<dbReference type="Gene3D" id="2.100.10.30">
    <property type="entry name" value="Jacalin-like lectin domain"/>
    <property type="match status" value="1"/>
</dbReference>
<keyword evidence="3" id="KW-1185">Reference proteome</keyword>
<name>A0A553MX92_9TELE</name>
<dbReference type="Pfam" id="PF01419">
    <property type="entry name" value="Jacalin"/>
    <property type="match status" value="1"/>
</dbReference>
<reference evidence="2 3" key="1">
    <citation type="journal article" date="2019" name="Sci. Data">
        <title>Hybrid genome assembly and annotation of Danionella translucida.</title>
        <authorList>
            <person name="Kadobianskyi M."/>
            <person name="Schulze L."/>
            <person name="Schuelke M."/>
            <person name="Judkewitz B."/>
        </authorList>
    </citation>
    <scope>NUCLEOTIDE SEQUENCE [LARGE SCALE GENOMIC DNA]</scope>
    <source>
        <strain evidence="2 3">Bolton</strain>
    </source>
</reference>
<evidence type="ECO:0000313" key="3">
    <source>
        <dbReference type="Proteomes" id="UP000316079"/>
    </source>
</evidence>
<dbReference type="InterPro" id="IPR036404">
    <property type="entry name" value="Jacalin-like_lectin_dom_sf"/>
</dbReference>
<dbReference type="InterPro" id="IPR001229">
    <property type="entry name" value="Jacalin-like_lectin_dom"/>
</dbReference>
<dbReference type="PANTHER" id="PTHR34007:SF1">
    <property type="entry name" value="AEROLYSIN-LIKE PROTEIN-RELATED"/>
    <property type="match status" value="1"/>
</dbReference>
<sequence>MPVIWKMAYPTTLQLIGGNGGGHFSFTGEHNGACLEKIWVWVGGWQVKAIRAWLTDGRAQTFGEPAGTHHQFIFSPGERFTSLSLWGNGAGTRLGGIKFTTDKGEIFCVKMTDWDLKTEYPIDVGSGYCLGIVGACGADIDHLGFMFLNSVESAILTNVRYPTLDQLIPEVAVEVLNSDTFYNPTSATIKKSVVSSKKVTNTSTWSNKQRWNFTFTAEIEAGIPKVFSQTFGFSASVGQETTHSATLTEEKTQNLTSAIEVGPYKKVHVMMTIGRATFDIPYTGLMKIICRNGSVLHYETSGQYNGVCYTEINVKATETSL</sequence>
<evidence type="ECO:0000313" key="2">
    <source>
        <dbReference type="EMBL" id="TRY57790.1"/>
    </source>
</evidence>
<dbReference type="Proteomes" id="UP000316079">
    <property type="component" value="Unassembled WGS sequence"/>
</dbReference>
<comment type="caution">
    <text evidence="2">The sequence shown here is derived from an EMBL/GenBank/DDBJ whole genome shotgun (WGS) entry which is preliminary data.</text>
</comment>
<proteinExistence type="predicted"/>